<dbReference type="CDD" id="cd01029">
    <property type="entry name" value="TOPRIM_primases"/>
    <property type="match status" value="1"/>
</dbReference>
<dbReference type="Pfam" id="PF13362">
    <property type="entry name" value="Toprim_3"/>
    <property type="match status" value="1"/>
</dbReference>
<dbReference type="RefSeq" id="WP_309902473.1">
    <property type="nucleotide sequence ID" value="NZ_JAVDRF010000005.1"/>
</dbReference>
<feature type="domain" description="Toprim" evidence="1">
    <location>
        <begin position="188"/>
        <end position="289"/>
    </location>
</feature>
<evidence type="ECO:0000259" key="1">
    <source>
        <dbReference type="Pfam" id="PF13362"/>
    </source>
</evidence>
<name>A0ABU1NET3_9BURK</name>
<gene>
    <name evidence="2" type="ORF">J2739_002740</name>
</gene>
<evidence type="ECO:0000313" key="2">
    <source>
        <dbReference type="EMBL" id="MDR6536967.1"/>
    </source>
</evidence>
<dbReference type="InterPro" id="IPR034154">
    <property type="entry name" value="TOPRIM_DnaG/twinkle"/>
</dbReference>
<keyword evidence="3" id="KW-1185">Reference proteome</keyword>
<dbReference type="EMBL" id="JAVDRF010000005">
    <property type="protein sequence ID" value="MDR6536967.1"/>
    <property type="molecule type" value="Genomic_DNA"/>
</dbReference>
<reference evidence="2 3" key="1">
    <citation type="submission" date="2023-07" db="EMBL/GenBank/DDBJ databases">
        <title>Sorghum-associated microbial communities from plants grown in Nebraska, USA.</title>
        <authorList>
            <person name="Schachtman D."/>
        </authorList>
    </citation>
    <scope>NUCLEOTIDE SEQUENCE [LARGE SCALE GENOMIC DNA]</scope>
    <source>
        <strain evidence="2 3">DS1781</strain>
    </source>
</reference>
<comment type="caution">
    <text evidence="2">The sequence shown here is derived from an EMBL/GenBank/DDBJ whole genome shotgun (WGS) entry which is preliminary data.</text>
</comment>
<dbReference type="Proteomes" id="UP001184230">
    <property type="component" value="Unassembled WGS sequence"/>
</dbReference>
<proteinExistence type="predicted"/>
<dbReference type="InterPro" id="IPR006171">
    <property type="entry name" value="TOPRIM_dom"/>
</dbReference>
<sequence length="294" mass="31585">MNPIDAFLKAIVAAGMQSPAEIHGDGRIHRFSPTGKRSDDAAWYVLHLDGVPAGAFGNWRDGLVQCWCAKAEREMSAIERKAMDQRIDAMRRQRDAEMRRRHAEAAAAAAVRWASALPAQQHPYLSCKGVRSHGVRVEAGHTLLVPMRDTEGRLHSLQTISPDGDKRFLRGGRVRGCYHAIGRPSGKLVVCEGFATGATIHEDTGSAVAVAFNAGNLQPVAQALRAKYPCLTIIIAADDDWRTDGNPGLTAARQAAAAAGALLAVPNFTGLPRGDKDTDFNDLHRLAGAVEVSV</sequence>
<evidence type="ECO:0000313" key="3">
    <source>
        <dbReference type="Proteomes" id="UP001184230"/>
    </source>
</evidence>
<protein>
    <submittedName>
        <fullName evidence="2">DNA primase/helicase</fullName>
    </submittedName>
</protein>
<organism evidence="2 3">
    <name type="scientific">Variovorax soli</name>
    <dbReference type="NCBI Taxonomy" id="376815"/>
    <lineage>
        <taxon>Bacteria</taxon>
        <taxon>Pseudomonadati</taxon>
        <taxon>Pseudomonadota</taxon>
        <taxon>Betaproteobacteria</taxon>
        <taxon>Burkholderiales</taxon>
        <taxon>Comamonadaceae</taxon>
        <taxon>Variovorax</taxon>
    </lineage>
</organism>
<accession>A0ABU1NET3</accession>